<dbReference type="InterPro" id="IPR028871">
    <property type="entry name" value="BlueCu_1_BS"/>
</dbReference>
<keyword evidence="4" id="KW-0186">Copper</keyword>
<evidence type="ECO:0000259" key="5">
    <source>
        <dbReference type="Pfam" id="PF00127"/>
    </source>
</evidence>
<organism evidence="6 7">
    <name type="scientific">Compostibacter hankyongensis</name>
    <dbReference type="NCBI Taxonomy" id="1007089"/>
    <lineage>
        <taxon>Bacteria</taxon>
        <taxon>Pseudomonadati</taxon>
        <taxon>Bacteroidota</taxon>
        <taxon>Chitinophagia</taxon>
        <taxon>Chitinophagales</taxon>
        <taxon>Chitinophagaceae</taxon>
        <taxon>Compostibacter</taxon>
    </lineage>
</organism>
<evidence type="ECO:0000313" key="6">
    <source>
        <dbReference type="EMBL" id="GAA4320150.1"/>
    </source>
</evidence>
<evidence type="ECO:0000256" key="3">
    <source>
        <dbReference type="ARBA" id="ARBA00022982"/>
    </source>
</evidence>
<keyword evidence="2" id="KW-0479">Metal-binding</keyword>
<dbReference type="CDD" id="cd04233">
    <property type="entry name" value="Auracyanin"/>
    <property type="match status" value="1"/>
</dbReference>
<keyword evidence="1" id="KW-0813">Transport</keyword>
<dbReference type="InterPro" id="IPR050845">
    <property type="entry name" value="Cu-binding_ET"/>
</dbReference>
<dbReference type="InterPro" id="IPR000923">
    <property type="entry name" value="BlueCu_1"/>
</dbReference>
<dbReference type="Pfam" id="PF00127">
    <property type="entry name" value="Copper-bind"/>
    <property type="match status" value="1"/>
</dbReference>
<dbReference type="InterPro" id="IPR008972">
    <property type="entry name" value="Cupredoxin"/>
</dbReference>
<keyword evidence="3" id="KW-0249">Electron transport</keyword>
<dbReference type="SUPFAM" id="SSF49503">
    <property type="entry name" value="Cupredoxins"/>
    <property type="match status" value="1"/>
</dbReference>
<dbReference type="Gene3D" id="2.60.40.420">
    <property type="entry name" value="Cupredoxins - blue copper proteins"/>
    <property type="match status" value="1"/>
</dbReference>
<comment type="caution">
    <text evidence="6">The sequence shown here is derived from an EMBL/GenBank/DDBJ whole genome shotgun (WGS) entry which is preliminary data.</text>
</comment>
<dbReference type="PROSITE" id="PS00196">
    <property type="entry name" value="COPPER_BLUE"/>
    <property type="match status" value="1"/>
</dbReference>
<reference evidence="7" key="1">
    <citation type="journal article" date="2019" name="Int. J. Syst. Evol. Microbiol.">
        <title>The Global Catalogue of Microorganisms (GCM) 10K type strain sequencing project: providing services to taxonomists for standard genome sequencing and annotation.</title>
        <authorList>
            <consortium name="The Broad Institute Genomics Platform"/>
            <consortium name="The Broad Institute Genome Sequencing Center for Infectious Disease"/>
            <person name="Wu L."/>
            <person name="Ma J."/>
        </authorList>
    </citation>
    <scope>NUCLEOTIDE SEQUENCE [LARGE SCALE GENOMIC DNA]</scope>
    <source>
        <strain evidence="7">JCM 17664</strain>
    </source>
</reference>
<accession>A0ABP8G9J7</accession>
<evidence type="ECO:0000313" key="7">
    <source>
        <dbReference type="Proteomes" id="UP001501207"/>
    </source>
</evidence>
<evidence type="ECO:0000256" key="1">
    <source>
        <dbReference type="ARBA" id="ARBA00022448"/>
    </source>
</evidence>
<feature type="domain" description="Blue (type 1) copper" evidence="5">
    <location>
        <begin position="27"/>
        <end position="136"/>
    </location>
</feature>
<evidence type="ECO:0000256" key="4">
    <source>
        <dbReference type="ARBA" id="ARBA00023008"/>
    </source>
</evidence>
<evidence type="ECO:0000256" key="2">
    <source>
        <dbReference type="ARBA" id="ARBA00022723"/>
    </source>
</evidence>
<sequence>MLAVLLAASFLCGKAKAQEIQLKAVAGLHYDKVRFRVSPGTQIKLTLSNTDDMDHNLVITRPGARMKVVKAAEALGAKGPGISFIPTSQDVLWHIPTVRPGETLSVTFTAPRQPGVYPYVCTYPAHGATMYGAMYVTDKPLPALKDDPNIPRGEGGDMHSMHAAVDMPEHPYPMTPPYLYRTFMPDAGPAAIAVHLPHDLSYCWDAGSCSLRYVWSGGFLEHEALWKGKGDAVAGVAGDIFFRAGSSFQFRIGDKDSIPGISFKGYRLVSRYPEFHYRLNNLEIYELITLLKDGSGLRCSFRITGATDTLWLPLPHTGTATVSCSAGQEKNGLLRLLPAEAARFTLTIKKEGHKP</sequence>
<name>A0ABP8G9J7_9BACT</name>
<dbReference type="Proteomes" id="UP001501207">
    <property type="component" value="Unassembled WGS sequence"/>
</dbReference>
<dbReference type="PANTHER" id="PTHR38439">
    <property type="entry name" value="AURACYANIN-B"/>
    <property type="match status" value="1"/>
</dbReference>
<dbReference type="PANTHER" id="PTHR38439:SF3">
    <property type="entry name" value="COPPER-RESISTANT CUPROPROTEIN COPI"/>
    <property type="match status" value="1"/>
</dbReference>
<protein>
    <recommendedName>
        <fullName evidence="5">Blue (type 1) copper domain-containing protein</fullName>
    </recommendedName>
</protein>
<proteinExistence type="predicted"/>
<keyword evidence="7" id="KW-1185">Reference proteome</keyword>
<gene>
    <name evidence="6" type="ORF">GCM10023143_34120</name>
</gene>
<dbReference type="EMBL" id="BAABFN010000022">
    <property type="protein sequence ID" value="GAA4320150.1"/>
    <property type="molecule type" value="Genomic_DNA"/>
</dbReference>